<organism evidence="2 3">
    <name type="scientific">Dokdonia sinensis</name>
    <dbReference type="NCBI Taxonomy" id="2479847"/>
    <lineage>
        <taxon>Bacteria</taxon>
        <taxon>Pseudomonadati</taxon>
        <taxon>Bacteroidota</taxon>
        <taxon>Flavobacteriia</taxon>
        <taxon>Flavobacteriales</taxon>
        <taxon>Flavobacteriaceae</taxon>
        <taxon>Dokdonia</taxon>
    </lineage>
</organism>
<feature type="transmembrane region" description="Helical" evidence="1">
    <location>
        <begin position="55"/>
        <end position="74"/>
    </location>
</feature>
<evidence type="ECO:0000313" key="3">
    <source>
        <dbReference type="Proteomes" id="UP000281985"/>
    </source>
</evidence>
<dbReference type="Proteomes" id="UP000281985">
    <property type="component" value="Unassembled WGS sequence"/>
</dbReference>
<feature type="transmembrane region" description="Helical" evidence="1">
    <location>
        <begin position="13"/>
        <end position="35"/>
    </location>
</feature>
<keyword evidence="1" id="KW-0472">Membrane</keyword>
<protein>
    <submittedName>
        <fullName evidence="2">DUF1622 domain-containing protein</fullName>
    </submittedName>
</protein>
<dbReference type="EMBL" id="REFV01000003">
    <property type="protein sequence ID" value="RMB62863.1"/>
    <property type="molecule type" value="Genomic_DNA"/>
</dbReference>
<keyword evidence="1" id="KW-1133">Transmembrane helix</keyword>
<dbReference type="AlphaFoldDB" id="A0A3M0GML2"/>
<accession>A0A3M0GML2</accession>
<dbReference type="Pfam" id="PF07784">
    <property type="entry name" value="DUF1622"/>
    <property type="match status" value="1"/>
</dbReference>
<dbReference type="PANTHER" id="PTHR38468:SF1">
    <property type="entry name" value="SLL0939 PROTEIN"/>
    <property type="match status" value="1"/>
</dbReference>
<dbReference type="PANTHER" id="PTHR38468">
    <property type="entry name" value="SLL0939 PROTEIN"/>
    <property type="match status" value="1"/>
</dbReference>
<dbReference type="InterPro" id="IPR012427">
    <property type="entry name" value="DUF1622"/>
</dbReference>
<feature type="transmembrane region" description="Helical" evidence="1">
    <location>
        <begin position="80"/>
        <end position="102"/>
    </location>
</feature>
<gene>
    <name evidence="2" type="ORF">EAX61_04600</name>
</gene>
<dbReference type="OrthoDB" id="9812897at2"/>
<proteinExistence type="predicted"/>
<evidence type="ECO:0000256" key="1">
    <source>
        <dbReference type="SAM" id="Phobius"/>
    </source>
</evidence>
<dbReference type="RefSeq" id="WP_121916496.1">
    <property type="nucleotide sequence ID" value="NZ_REFV01000003.1"/>
</dbReference>
<evidence type="ECO:0000313" key="2">
    <source>
        <dbReference type="EMBL" id="RMB62863.1"/>
    </source>
</evidence>
<sequence length="126" mass="13911">MDLEHYIDIAAKIIEAIGITIILVGAITALFKYGIAAIKGKEDCYFELRRNLGKVILLGLEILIAADIMATVITEPDLESVLILGLIVVIRIILSLSIQVEIEGKFPWNKKSNDALHKAVKKESVR</sequence>
<comment type="caution">
    <text evidence="2">The sequence shown here is derived from an EMBL/GenBank/DDBJ whole genome shotgun (WGS) entry which is preliminary data.</text>
</comment>
<keyword evidence="1" id="KW-0812">Transmembrane</keyword>
<reference evidence="2 3" key="1">
    <citation type="submission" date="2018-10" db="EMBL/GenBank/DDBJ databases">
        <title>Dokdonia luteus sp. nov., isolated from sea water.</title>
        <authorList>
            <person name="Zhou L.Y."/>
            <person name="Du Z.J."/>
        </authorList>
    </citation>
    <scope>NUCLEOTIDE SEQUENCE [LARGE SCALE GENOMIC DNA]</scope>
    <source>
        <strain evidence="2 3">SH27</strain>
    </source>
</reference>
<name>A0A3M0GML2_9FLAO</name>
<keyword evidence="3" id="KW-1185">Reference proteome</keyword>